<name>A0A382UMW0_9ZZZZ</name>
<dbReference type="EMBL" id="UINC01145407">
    <property type="protein sequence ID" value="SVD35512.1"/>
    <property type="molecule type" value="Genomic_DNA"/>
</dbReference>
<feature type="non-terminal residue" evidence="1">
    <location>
        <position position="81"/>
    </location>
</feature>
<protein>
    <submittedName>
        <fullName evidence="1">Uncharacterized protein</fullName>
    </submittedName>
</protein>
<feature type="non-terminal residue" evidence="1">
    <location>
        <position position="1"/>
    </location>
</feature>
<evidence type="ECO:0000313" key="1">
    <source>
        <dbReference type="EMBL" id="SVD35512.1"/>
    </source>
</evidence>
<accession>A0A382UMW0</accession>
<gene>
    <name evidence="1" type="ORF">METZ01_LOCUS388366</name>
</gene>
<dbReference type="AlphaFoldDB" id="A0A382UMW0"/>
<reference evidence="1" key="1">
    <citation type="submission" date="2018-05" db="EMBL/GenBank/DDBJ databases">
        <authorList>
            <person name="Lanie J.A."/>
            <person name="Ng W.-L."/>
            <person name="Kazmierczak K.M."/>
            <person name="Andrzejewski T.M."/>
            <person name="Davidsen T.M."/>
            <person name="Wayne K.J."/>
            <person name="Tettelin H."/>
            <person name="Glass J.I."/>
            <person name="Rusch D."/>
            <person name="Podicherti R."/>
            <person name="Tsui H.-C.T."/>
            <person name="Winkler M.E."/>
        </authorList>
    </citation>
    <scope>NUCLEOTIDE SEQUENCE</scope>
</reference>
<sequence>VNIEDLRKEGQLGIFSSLTLAINGSRGNIDRDFYSASVRVDKNSENLESFVILQKSKRKNNDEVLDDSTFFHGRLIFTNET</sequence>
<organism evidence="1">
    <name type="scientific">marine metagenome</name>
    <dbReference type="NCBI Taxonomy" id="408172"/>
    <lineage>
        <taxon>unclassified sequences</taxon>
        <taxon>metagenomes</taxon>
        <taxon>ecological metagenomes</taxon>
    </lineage>
</organism>
<proteinExistence type="predicted"/>